<keyword evidence="3" id="KW-1185">Reference proteome</keyword>
<keyword evidence="1" id="KW-0472">Membrane</keyword>
<keyword evidence="1" id="KW-0812">Transmembrane</keyword>
<dbReference type="Proteomes" id="UP000244336">
    <property type="component" value="Chromosome 6"/>
</dbReference>
<name>A0A2T7D5K0_9POAL</name>
<proteinExistence type="predicted"/>
<evidence type="ECO:0000256" key="1">
    <source>
        <dbReference type="SAM" id="Phobius"/>
    </source>
</evidence>
<dbReference type="OrthoDB" id="10567492at2759"/>
<dbReference type="AlphaFoldDB" id="A0A2T7D5K0"/>
<organism evidence="2 3">
    <name type="scientific">Panicum hallii var. hallii</name>
    <dbReference type="NCBI Taxonomy" id="1504633"/>
    <lineage>
        <taxon>Eukaryota</taxon>
        <taxon>Viridiplantae</taxon>
        <taxon>Streptophyta</taxon>
        <taxon>Embryophyta</taxon>
        <taxon>Tracheophyta</taxon>
        <taxon>Spermatophyta</taxon>
        <taxon>Magnoliopsida</taxon>
        <taxon>Liliopsida</taxon>
        <taxon>Poales</taxon>
        <taxon>Poaceae</taxon>
        <taxon>PACMAD clade</taxon>
        <taxon>Panicoideae</taxon>
        <taxon>Panicodae</taxon>
        <taxon>Paniceae</taxon>
        <taxon>Panicinae</taxon>
        <taxon>Panicum</taxon>
        <taxon>Panicum sect. Panicum</taxon>
    </lineage>
</organism>
<gene>
    <name evidence="2" type="ORF">GQ55_6G104800</name>
</gene>
<reference evidence="2 3" key="1">
    <citation type="submission" date="2018-04" db="EMBL/GenBank/DDBJ databases">
        <title>WGS assembly of Panicum hallii var. hallii HAL2.</title>
        <authorList>
            <person name="Lovell J."/>
            <person name="Jenkins J."/>
            <person name="Lowry D."/>
            <person name="Mamidi S."/>
            <person name="Sreedasyam A."/>
            <person name="Weng X."/>
            <person name="Barry K."/>
            <person name="Bonette J."/>
            <person name="Campitelli B."/>
            <person name="Daum C."/>
            <person name="Gordon S."/>
            <person name="Gould B."/>
            <person name="Lipzen A."/>
            <person name="MacQueen A."/>
            <person name="Palacio-Mejia J."/>
            <person name="Plott C."/>
            <person name="Shakirov E."/>
            <person name="Shu S."/>
            <person name="Yoshinaga Y."/>
            <person name="Zane M."/>
            <person name="Rokhsar D."/>
            <person name="Grimwood J."/>
            <person name="Schmutz J."/>
            <person name="Juenger T."/>
        </authorList>
    </citation>
    <scope>NUCLEOTIDE SEQUENCE [LARGE SCALE GENOMIC DNA]</scope>
    <source>
        <strain evidence="3">cv. HAL2</strain>
    </source>
</reference>
<feature type="transmembrane region" description="Helical" evidence="1">
    <location>
        <begin position="83"/>
        <end position="106"/>
    </location>
</feature>
<dbReference type="EMBL" id="CM009754">
    <property type="protein sequence ID" value="PUZ50871.1"/>
    <property type="molecule type" value="Genomic_DNA"/>
</dbReference>
<accession>A0A2T7D5K0</accession>
<protein>
    <submittedName>
        <fullName evidence="2">Uncharacterized protein</fullName>
    </submittedName>
</protein>
<keyword evidence="1" id="KW-1133">Transmembrane helix</keyword>
<evidence type="ECO:0000313" key="2">
    <source>
        <dbReference type="EMBL" id="PUZ50871.1"/>
    </source>
</evidence>
<dbReference type="Gramene" id="PUZ50871">
    <property type="protein sequence ID" value="PUZ50871"/>
    <property type="gene ID" value="GQ55_6G104800"/>
</dbReference>
<evidence type="ECO:0000313" key="3">
    <source>
        <dbReference type="Proteomes" id="UP000244336"/>
    </source>
</evidence>
<sequence>MEGLRVNPIYSQQTIVLSIVSRKGKEQEYAAMSQEEKNARNLRKHEVRQKNKGARCMSFLWCYRYITCNLDGSIFQGCCKLAGYFNTLICFVTLTHVYLLWFWSLCGSHNVRKRIRTLFDGAIFSWTFTTCCSYICTNYL</sequence>